<evidence type="ECO:0000313" key="1">
    <source>
        <dbReference type="EMBL" id="TWT30468.1"/>
    </source>
</evidence>
<sequence length="154" mass="15843">MSTRSWGHGGLPLAALLAVGCWSNAPPQAPATQQGGPLTQLGSLTSVDGAWTVTAERSSSSLVDFTIADSATGAEYAAGGGFSDAQRWFLFWDAQNRLWSYNSDVGPLGVWTHNGASAFTFQPVRAGGPLAAAIPPEVAAALPSSVLQSLRSAP</sequence>
<keyword evidence="2" id="KW-1185">Reference proteome</keyword>
<dbReference type="RefSeq" id="WP_146568821.1">
    <property type="nucleotide sequence ID" value="NZ_SIHJ01000005.1"/>
</dbReference>
<organism evidence="1 2">
    <name type="scientific">Posidoniimonas corsicana</name>
    <dbReference type="NCBI Taxonomy" id="1938618"/>
    <lineage>
        <taxon>Bacteria</taxon>
        <taxon>Pseudomonadati</taxon>
        <taxon>Planctomycetota</taxon>
        <taxon>Planctomycetia</taxon>
        <taxon>Pirellulales</taxon>
        <taxon>Lacipirellulaceae</taxon>
        <taxon>Posidoniimonas</taxon>
    </lineage>
</organism>
<comment type="caution">
    <text evidence="1">The sequence shown here is derived from an EMBL/GenBank/DDBJ whole genome shotgun (WGS) entry which is preliminary data.</text>
</comment>
<dbReference type="EMBL" id="SIHJ01000005">
    <property type="protein sequence ID" value="TWT30468.1"/>
    <property type="molecule type" value="Genomic_DNA"/>
</dbReference>
<dbReference type="AlphaFoldDB" id="A0A5C5UWB9"/>
<proteinExistence type="predicted"/>
<name>A0A5C5UWB9_9BACT</name>
<gene>
    <name evidence="1" type="ORF">KOR34_50270</name>
</gene>
<dbReference type="Proteomes" id="UP000316714">
    <property type="component" value="Unassembled WGS sequence"/>
</dbReference>
<reference evidence="1 2" key="1">
    <citation type="submission" date="2019-02" db="EMBL/GenBank/DDBJ databases">
        <title>Deep-cultivation of Planctomycetes and their phenomic and genomic characterization uncovers novel biology.</title>
        <authorList>
            <person name="Wiegand S."/>
            <person name="Jogler M."/>
            <person name="Boedeker C."/>
            <person name="Pinto D."/>
            <person name="Vollmers J."/>
            <person name="Rivas-Marin E."/>
            <person name="Kohn T."/>
            <person name="Peeters S.H."/>
            <person name="Heuer A."/>
            <person name="Rast P."/>
            <person name="Oberbeckmann S."/>
            <person name="Bunk B."/>
            <person name="Jeske O."/>
            <person name="Meyerdierks A."/>
            <person name="Storesund J.E."/>
            <person name="Kallscheuer N."/>
            <person name="Luecker S."/>
            <person name="Lage O.M."/>
            <person name="Pohl T."/>
            <person name="Merkel B.J."/>
            <person name="Hornburger P."/>
            <person name="Mueller R.-W."/>
            <person name="Bruemmer F."/>
            <person name="Labrenz M."/>
            <person name="Spormann A.M."/>
            <person name="Op Den Camp H."/>
            <person name="Overmann J."/>
            <person name="Amann R."/>
            <person name="Jetten M.S.M."/>
            <person name="Mascher T."/>
            <person name="Medema M.H."/>
            <person name="Devos D.P."/>
            <person name="Kaster A.-K."/>
            <person name="Ovreas L."/>
            <person name="Rohde M."/>
            <person name="Galperin M.Y."/>
            <person name="Jogler C."/>
        </authorList>
    </citation>
    <scope>NUCLEOTIDE SEQUENCE [LARGE SCALE GENOMIC DNA]</scope>
    <source>
        <strain evidence="1 2">KOR34</strain>
    </source>
</reference>
<accession>A0A5C5UWB9</accession>
<protein>
    <submittedName>
        <fullName evidence="1">Uncharacterized protein</fullName>
    </submittedName>
</protein>
<evidence type="ECO:0000313" key="2">
    <source>
        <dbReference type="Proteomes" id="UP000316714"/>
    </source>
</evidence>
<dbReference type="PROSITE" id="PS51257">
    <property type="entry name" value="PROKAR_LIPOPROTEIN"/>
    <property type="match status" value="1"/>
</dbReference>